<evidence type="ECO:0000259" key="1">
    <source>
        <dbReference type="Pfam" id="PF13274"/>
    </source>
</evidence>
<evidence type="ECO:0000313" key="2">
    <source>
        <dbReference type="EMBL" id="NYZ24121.1"/>
    </source>
</evidence>
<keyword evidence="3" id="KW-1185">Reference proteome</keyword>
<accession>A0ABX2TIR6</accession>
<reference evidence="2 3" key="1">
    <citation type="submission" date="2020-05" db="EMBL/GenBank/DDBJ databases">
        <title>Azospirillum oleiclasticum sp. nov, a nitrogen-fixing and heavy crude oil-emulsifying bacterium isolated from the crude oil of Yumen Oilfield.</title>
        <authorList>
            <person name="Wu D."/>
            <person name="Cai M."/>
            <person name="Zhang X."/>
        </authorList>
    </citation>
    <scope>NUCLEOTIDE SEQUENCE [LARGE SCALE GENOMIC DNA]</scope>
    <source>
        <strain evidence="2 3">ROY-1-1-2</strain>
    </source>
</reference>
<dbReference type="EMBL" id="JABFDB010000035">
    <property type="protein sequence ID" value="NYZ24121.1"/>
    <property type="molecule type" value="Genomic_DNA"/>
</dbReference>
<proteinExistence type="predicted"/>
<dbReference type="InterPro" id="IPR025272">
    <property type="entry name" value="SocA_Panacea"/>
</dbReference>
<feature type="domain" description="Antitoxin SocA-like Panacea" evidence="1">
    <location>
        <begin position="30"/>
        <end position="123"/>
    </location>
</feature>
<name>A0ABX2TIR6_9PROT</name>
<protein>
    <submittedName>
        <fullName evidence="2">SocA family protein</fullName>
    </submittedName>
</protein>
<dbReference type="Pfam" id="PF13274">
    <property type="entry name" value="SocA_Panacea"/>
    <property type="match status" value="1"/>
</dbReference>
<gene>
    <name evidence="2" type="ORF">HND93_30830</name>
</gene>
<dbReference type="Proteomes" id="UP000584642">
    <property type="component" value="Unassembled WGS sequence"/>
</dbReference>
<evidence type="ECO:0000313" key="3">
    <source>
        <dbReference type="Proteomes" id="UP000584642"/>
    </source>
</evidence>
<sequence>MPLHDARDVANQIIRRAAMHRRTLTPMQVLKLVYMSQGWMLGLYGRPLFSQSVEAWQYGPVIPDVYHALKGYGSSPVLATINCPQEHYDPQEIDIINQVVDIYKDWNGIELSNWTHQPGSPWHTTWHINGRNSTIPIDTIQAYFNRLAHESARQ</sequence>
<organism evidence="2 3">
    <name type="scientific">Azospirillum oleiclasticum</name>
    <dbReference type="NCBI Taxonomy" id="2735135"/>
    <lineage>
        <taxon>Bacteria</taxon>
        <taxon>Pseudomonadati</taxon>
        <taxon>Pseudomonadota</taxon>
        <taxon>Alphaproteobacteria</taxon>
        <taxon>Rhodospirillales</taxon>
        <taxon>Azospirillaceae</taxon>
        <taxon>Azospirillum</taxon>
    </lineage>
</organism>
<dbReference type="RefSeq" id="WP_180287688.1">
    <property type="nucleotide sequence ID" value="NZ_JABFFR010000036.1"/>
</dbReference>
<comment type="caution">
    <text evidence="2">The sequence shown here is derived from an EMBL/GenBank/DDBJ whole genome shotgun (WGS) entry which is preliminary data.</text>
</comment>